<protein>
    <submittedName>
        <fullName evidence="2">Uncharacterized protein</fullName>
    </submittedName>
</protein>
<name>A0AAE3R3F0_9BACT</name>
<accession>A0AAE3R3F0</accession>
<comment type="caution">
    <text evidence="2">The sequence shown here is derived from an EMBL/GenBank/DDBJ whole genome shotgun (WGS) entry which is preliminary data.</text>
</comment>
<proteinExistence type="predicted"/>
<organism evidence="2 3">
    <name type="scientific">Xanthocytophaga agilis</name>
    <dbReference type="NCBI Taxonomy" id="3048010"/>
    <lineage>
        <taxon>Bacteria</taxon>
        <taxon>Pseudomonadati</taxon>
        <taxon>Bacteroidota</taxon>
        <taxon>Cytophagia</taxon>
        <taxon>Cytophagales</taxon>
        <taxon>Rhodocytophagaceae</taxon>
        <taxon>Xanthocytophaga</taxon>
    </lineage>
</organism>
<evidence type="ECO:0000256" key="1">
    <source>
        <dbReference type="SAM" id="Phobius"/>
    </source>
</evidence>
<keyword evidence="3" id="KW-1185">Reference proteome</keyword>
<dbReference type="EMBL" id="JASJOU010000007">
    <property type="protein sequence ID" value="MDJ1503024.1"/>
    <property type="molecule type" value="Genomic_DNA"/>
</dbReference>
<feature type="transmembrane region" description="Helical" evidence="1">
    <location>
        <begin position="55"/>
        <end position="78"/>
    </location>
</feature>
<evidence type="ECO:0000313" key="2">
    <source>
        <dbReference type="EMBL" id="MDJ1503024.1"/>
    </source>
</evidence>
<keyword evidence="1" id="KW-0812">Transmembrane</keyword>
<sequence length="106" mass="12424">MITRNKIFVGLVVVLFDLFVGIFFGVAMMDYDDSYMESKGEYWSWESMNDFQKGISVGMNIWVVINLLILGFIIYILIKRLSKIPGFLKQFIQEAKNRLEGRHNVY</sequence>
<keyword evidence="1" id="KW-0472">Membrane</keyword>
<dbReference type="Proteomes" id="UP001232063">
    <property type="component" value="Unassembled WGS sequence"/>
</dbReference>
<gene>
    <name evidence="2" type="ORF">QNI22_20310</name>
</gene>
<evidence type="ECO:0000313" key="3">
    <source>
        <dbReference type="Proteomes" id="UP001232063"/>
    </source>
</evidence>
<feature type="transmembrane region" description="Helical" evidence="1">
    <location>
        <begin position="7"/>
        <end position="29"/>
    </location>
</feature>
<dbReference type="RefSeq" id="WP_314513447.1">
    <property type="nucleotide sequence ID" value="NZ_JASJOU010000007.1"/>
</dbReference>
<dbReference type="AlphaFoldDB" id="A0AAE3R3F0"/>
<reference evidence="2" key="1">
    <citation type="submission" date="2023-05" db="EMBL/GenBank/DDBJ databases">
        <authorList>
            <person name="Zhang X."/>
        </authorList>
    </citation>
    <scope>NUCLEOTIDE SEQUENCE</scope>
    <source>
        <strain evidence="2">BD1B2-1</strain>
    </source>
</reference>
<keyword evidence="1" id="KW-1133">Transmembrane helix</keyword>